<evidence type="ECO:0000256" key="1">
    <source>
        <dbReference type="ARBA" id="ARBA00008791"/>
    </source>
</evidence>
<evidence type="ECO:0000259" key="2">
    <source>
        <dbReference type="Pfam" id="PF00582"/>
    </source>
</evidence>
<feature type="domain" description="UspA" evidence="2">
    <location>
        <begin position="161"/>
        <end position="292"/>
    </location>
</feature>
<name>A0A0F5N9V3_9MYCO</name>
<gene>
    <name evidence="3" type="ORF">AWC17_26330</name>
</gene>
<dbReference type="STRING" id="244292.ABW17_19285"/>
<evidence type="ECO:0000313" key="4">
    <source>
        <dbReference type="Proteomes" id="UP000193781"/>
    </source>
</evidence>
<dbReference type="PANTHER" id="PTHR43010">
    <property type="entry name" value="UNIVERSAL STRESS PROTEIN SLR1230"/>
    <property type="match status" value="1"/>
</dbReference>
<comment type="similarity">
    <text evidence="1">Belongs to the universal stress protein A family.</text>
</comment>
<dbReference type="Pfam" id="PF00582">
    <property type="entry name" value="Usp"/>
    <property type="match status" value="2"/>
</dbReference>
<dbReference type="OrthoDB" id="3174546at2"/>
<dbReference type="InterPro" id="IPR014729">
    <property type="entry name" value="Rossmann-like_a/b/a_fold"/>
</dbReference>
<dbReference type="AlphaFoldDB" id="A0A0F5N9V3"/>
<dbReference type="InterPro" id="IPR006015">
    <property type="entry name" value="Universal_stress_UspA"/>
</dbReference>
<protein>
    <submittedName>
        <fullName evidence="3">Universal stress protein</fullName>
    </submittedName>
</protein>
<organism evidence="3 4">
    <name type="scientific">Mycobacterium nebraskense</name>
    <dbReference type="NCBI Taxonomy" id="244292"/>
    <lineage>
        <taxon>Bacteria</taxon>
        <taxon>Bacillati</taxon>
        <taxon>Actinomycetota</taxon>
        <taxon>Actinomycetes</taxon>
        <taxon>Mycobacteriales</taxon>
        <taxon>Mycobacteriaceae</taxon>
        <taxon>Mycobacterium</taxon>
    </lineage>
</organism>
<dbReference type="SUPFAM" id="SSF52402">
    <property type="entry name" value="Adenine nucleotide alpha hydrolases-like"/>
    <property type="match status" value="2"/>
</dbReference>
<proteinExistence type="inferred from homology"/>
<dbReference type="CDD" id="cd23944">
    <property type="entry name" value="USP_Rv2623_repeat1"/>
    <property type="match status" value="1"/>
</dbReference>
<dbReference type="EMBL" id="LQPH01000047">
    <property type="protein sequence ID" value="ORW30260.1"/>
    <property type="molecule type" value="Genomic_DNA"/>
</dbReference>
<dbReference type="RefSeq" id="WP_046184700.1">
    <property type="nucleotide sequence ID" value="NZ_JACKSS010000166.1"/>
</dbReference>
<dbReference type="PRINTS" id="PR01438">
    <property type="entry name" value="UNVRSLSTRESS"/>
</dbReference>
<comment type="caution">
    <text evidence="3">The sequence shown here is derived from an EMBL/GenBank/DDBJ whole genome shotgun (WGS) entry which is preliminary data.</text>
</comment>
<dbReference type="InterPro" id="IPR006016">
    <property type="entry name" value="UspA"/>
</dbReference>
<sequence length="292" mass="31095">MAENAKKYGVLVCVDGSAVSDAAVAWGTREAIMRDLPITLMHAVPPVVVGWPVGQLYADMPEWQHDSAQHVIDQARKTLSTSLGESRPPEIHTETVYSAIVPALIEASKNAWVVVAGSQGLGAVGRLLLGSVTTGLVHYAHCPVAVIHSDEGATPDSSAPVVLGIDGSPASEAATALAFDEASRRGVGLVALHVWSDVGVFPILGMDWHDREKEAQEVLAERLAGWQERYPDVHVERKLFCDKPSEWLLKESEHAQLVVVGSRGRGGFPGMLLGSVSSAVAQSARVPVLVVR</sequence>
<dbReference type="Gene3D" id="3.40.50.620">
    <property type="entry name" value="HUPs"/>
    <property type="match status" value="2"/>
</dbReference>
<dbReference type="PANTHER" id="PTHR43010:SF1">
    <property type="entry name" value="USPA DOMAIN-CONTAINING PROTEIN"/>
    <property type="match status" value="1"/>
</dbReference>
<keyword evidence="4" id="KW-1185">Reference proteome</keyword>
<dbReference type="CDD" id="cd23661">
    <property type="entry name" value="USP_Rv2623_repeat2"/>
    <property type="match status" value="1"/>
</dbReference>
<dbReference type="Proteomes" id="UP000193781">
    <property type="component" value="Unassembled WGS sequence"/>
</dbReference>
<dbReference type="InterPro" id="IPR051688">
    <property type="entry name" value="USP_A"/>
</dbReference>
<reference evidence="3 4" key="1">
    <citation type="submission" date="2016-01" db="EMBL/GenBank/DDBJ databases">
        <title>The new phylogeny of the genus Mycobacterium.</title>
        <authorList>
            <person name="Tarcisio F."/>
            <person name="Conor M."/>
            <person name="Antonella G."/>
            <person name="Elisabetta G."/>
            <person name="Giulia F.S."/>
            <person name="Sara T."/>
            <person name="Anna F."/>
            <person name="Clotilde B."/>
            <person name="Roberto B."/>
            <person name="Veronica D.S."/>
            <person name="Fabio R."/>
            <person name="Monica P."/>
            <person name="Olivier J."/>
            <person name="Enrico T."/>
            <person name="Nicola S."/>
        </authorList>
    </citation>
    <scope>NUCLEOTIDE SEQUENCE [LARGE SCALE GENOMIC DNA]</scope>
    <source>
        <strain evidence="3 4">DSM 44803</strain>
    </source>
</reference>
<accession>A0A0F5N9V3</accession>
<evidence type="ECO:0000313" key="3">
    <source>
        <dbReference type="EMBL" id="ORW30260.1"/>
    </source>
</evidence>
<feature type="domain" description="UspA" evidence="2">
    <location>
        <begin position="10"/>
        <end position="148"/>
    </location>
</feature>